<feature type="transmembrane region" description="Helical" evidence="6">
    <location>
        <begin position="308"/>
        <end position="328"/>
    </location>
</feature>
<feature type="transmembrane region" description="Helical" evidence="6">
    <location>
        <begin position="284"/>
        <end position="302"/>
    </location>
</feature>
<evidence type="ECO:0000256" key="1">
    <source>
        <dbReference type="ARBA" id="ARBA00000085"/>
    </source>
</evidence>
<dbReference type="Pfam" id="PF00512">
    <property type="entry name" value="HisKA"/>
    <property type="match status" value="1"/>
</dbReference>
<evidence type="ECO:0000256" key="7">
    <source>
        <dbReference type="SAM" id="SignalP"/>
    </source>
</evidence>
<dbReference type="Pfam" id="PF00072">
    <property type="entry name" value="Response_reg"/>
    <property type="match status" value="1"/>
</dbReference>
<feature type="transmembrane region" description="Helical" evidence="6">
    <location>
        <begin position="367"/>
        <end position="390"/>
    </location>
</feature>
<dbReference type="PANTHER" id="PTHR45339">
    <property type="entry name" value="HYBRID SIGNAL TRANSDUCTION HISTIDINE KINASE J"/>
    <property type="match status" value="1"/>
</dbReference>
<reference evidence="10 11" key="1">
    <citation type="submission" date="2019-11" db="EMBL/GenBank/DDBJ databases">
        <title>Venatorbacter sp. nov. a predator of Campylobacter and other Gram-negative bacteria.</title>
        <authorList>
            <person name="Saeedi A."/>
            <person name="Cummings N.J."/>
            <person name="Connerton I.F."/>
            <person name="Connerton P.L."/>
        </authorList>
    </citation>
    <scope>NUCLEOTIDE SEQUENCE [LARGE SCALE GENOMIC DNA]</scope>
    <source>
        <strain evidence="10">XL5</strain>
    </source>
</reference>
<dbReference type="InterPro" id="IPR005467">
    <property type="entry name" value="His_kinase_dom"/>
</dbReference>
<evidence type="ECO:0000259" key="8">
    <source>
        <dbReference type="PROSITE" id="PS50109"/>
    </source>
</evidence>
<accession>A0A9X7YP69</accession>
<dbReference type="SUPFAM" id="SSF55874">
    <property type="entry name" value="ATPase domain of HSP90 chaperone/DNA topoisomerase II/histidine kinase"/>
    <property type="match status" value="1"/>
</dbReference>
<dbReference type="KEGG" id="vcw:GJQ55_10720"/>
<dbReference type="CDD" id="cd00082">
    <property type="entry name" value="HisKA"/>
    <property type="match status" value="1"/>
</dbReference>
<keyword evidence="7" id="KW-0732">Signal</keyword>
<keyword evidence="3 5" id="KW-0597">Phosphoprotein</keyword>
<feature type="chain" id="PRO_5040774564" description="histidine kinase" evidence="7">
    <location>
        <begin position="25"/>
        <end position="775"/>
    </location>
</feature>
<dbReference type="InterPro" id="IPR036097">
    <property type="entry name" value="HisK_dim/P_sf"/>
</dbReference>
<protein>
    <recommendedName>
        <fullName evidence="2">histidine kinase</fullName>
        <ecNumber evidence="2">2.7.13.3</ecNumber>
    </recommendedName>
</protein>
<evidence type="ECO:0000256" key="3">
    <source>
        <dbReference type="ARBA" id="ARBA00022553"/>
    </source>
</evidence>
<organism evidence="10 11">
    <name type="scientific">Venatoribacter cucullus</name>
    <dbReference type="NCBI Taxonomy" id="2661630"/>
    <lineage>
        <taxon>Bacteria</taxon>
        <taxon>Pseudomonadati</taxon>
        <taxon>Pseudomonadota</taxon>
        <taxon>Gammaproteobacteria</taxon>
        <taxon>Oceanospirillales</taxon>
        <taxon>Oceanospirillaceae</taxon>
        <taxon>Venatoribacter</taxon>
    </lineage>
</organism>
<feature type="transmembrane region" description="Helical" evidence="6">
    <location>
        <begin position="254"/>
        <end position="272"/>
    </location>
</feature>
<dbReference type="PANTHER" id="PTHR45339:SF1">
    <property type="entry name" value="HYBRID SIGNAL TRANSDUCTION HISTIDINE KINASE J"/>
    <property type="match status" value="1"/>
</dbReference>
<evidence type="ECO:0000259" key="9">
    <source>
        <dbReference type="PROSITE" id="PS50110"/>
    </source>
</evidence>
<dbReference type="Pfam" id="PF07696">
    <property type="entry name" value="7TMR-DISMED2"/>
    <property type="match status" value="1"/>
</dbReference>
<evidence type="ECO:0000313" key="10">
    <source>
        <dbReference type="EMBL" id="QQD24913.1"/>
    </source>
</evidence>
<dbReference type="EMBL" id="CP046056">
    <property type="protein sequence ID" value="QQD24913.1"/>
    <property type="molecule type" value="Genomic_DNA"/>
</dbReference>
<dbReference type="EC" id="2.7.13.3" evidence="2"/>
<dbReference type="AlphaFoldDB" id="A0A9X7YP69"/>
<dbReference type="PROSITE" id="PS50110">
    <property type="entry name" value="RESPONSE_REGULATORY"/>
    <property type="match status" value="1"/>
</dbReference>
<dbReference type="InterPro" id="IPR001789">
    <property type="entry name" value="Sig_transdc_resp-reg_receiver"/>
</dbReference>
<sequence>MSQSLPTTVLTVLLAWLLSAAASANSPVLVPPESFAYSIAPFVSVYEDSSRQLTINEMVQRDYQLRFTPSHAQALKFGISRSNYWLRFSVTNPYQHRREVIFTLSDSDLAVFEVFDISDPDNHQHLTDDHPARDLRGGYMQAYPVVLSLPPGSTHTYMLLLNSDGLFSTQPRLLSRDRFVANEQEYSLLAGIAFSWILATLAFFSFVWCTRKTPMAAIGILYGLALALYQPAWSGHLHLFAGVSTFVADKLSELALAISAAAHLLAGTQLPWQGRYAGKIRRGLKLAAALQVPAAVLIMLLLPQPAMLLIAALMMLNSLLMIPLLLLVPGKDKYLSNWLLAGHAVLLIGGLLALLTAYNLLTLDSLIYWAPIILPMLVMATLVVATMLLITSGRQPVARRDNELRLTPALLAQISHELRSPINGVLGMHELLADTPISQQQRELADTIALAGHDLLHIVNEISDTARLHNGVLELERHAFNPAPLLTRMVSHFQQEAARKQVELVLDLRDDLPALVSGDPARLQLALHNLLARALAYTEHGEMTLSVAPYRSTQASGIRLQIQLSSTILKQEELKSAFQILQYQLPIPDSRNDKNWSLLLTRFLLQRMHALLEVESMTAQGASLTLFMPLPTQPSPAVVSPKTDGSLIGKRVLIVDDSASLRAVLERQTKRWGMRPDTTYSAKEALAMLRNQINIGKPYDIIIMDHDMPVMNGLQLAARINQDADISIKPARLMLTGISLSVIRKEAIEQGIQCLLSKPADSERLRQAIQDLLRT</sequence>
<dbReference type="Proteomes" id="UP000596074">
    <property type="component" value="Chromosome"/>
</dbReference>
<dbReference type="GO" id="GO:0000155">
    <property type="term" value="F:phosphorelay sensor kinase activity"/>
    <property type="evidence" value="ECO:0007669"/>
    <property type="project" value="InterPro"/>
</dbReference>
<dbReference type="RefSeq" id="WP_228344975.1">
    <property type="nucleotide sequence ID" value="NZ_CP046056.1"/>
</dbReference>
<evidence type="ECO:0000313" key="11">
    <source>
        <dbReference type="Proteomes" id="UP000596074"/>
    </source>
</evidence>
<dbReference type="Gene3D" id="2.60.40.2380">
    <property type="match status" value="1"/>
</dbReference>
<dbReference type="Gene3D" id="1.10.287.130">
    <property type="match status" value="1"/>
</dbReference>
<feature type="transmembrane region" description="Helical" evidence="6">
    <location>
        <begin position="340"/>
        <end position="361"/>
    </location>
</feature>
<evidence type="ECO:0000256" key="4">
    <source>
        <dbReference type="ARBA" id="ARBA00023012"/>
    </source>
</evidence>
<feature type="transmembrane region" description="Helical" evidence="6">
    <location>
        <begin position="215"/>
        <end position="234"/>
    </location>
</feature>
<feature type="transmembrane region" description="Helical" evidence="6">
    <location>
        <begin position="186"/>
        <end position="208"/>
    </location>
</feature>
<comment type="catalytic activity">
    <reaction evidence="1">
        <text>ATP + protein L-histidine = ADP + protein N-phospho-L-histidine.</text>
        <dbReference type="EC" id="2.7.13.3"/>
    </reaction>
</comment>
<keyword evidence="4" id="KW-0902">Two-component regulatory system</keyword>
<proteinExistence type="predicted"/>
<evidence type="ECO:0000256" key="5">
    <source>
        <dbReference type="PROSITE-ProRule" id="PRU00169"/>
    </source>
</evidence>
<feature type="domain" description="Histidine kinase" evidence="8">
    <location>
        <begin position="413"/>
        <end position="632"/>
    </location>
</feature>
<evidence type="ECO:0000256" key="2">
    <source>
        <dbReference type="ARBA" id="ARBA00012438"/>
    </source>
</evidence>
<dbReference type="Gene3D" id="3.40.50.2300">
    <property type="match status" value="1"/>
</dbReference>
<feature type="modified residue" description="4-aspartylphosphate" evidence="5">
    <location>
        <position position="705"/>
    </location>
</feature>
<name>A0A9X7YP69_9GAMM</name>
<keyword evidence="6" id="KW-0812">Transmembrane</keyword>
<dbReference type="PROSITE" id="PS50109">
    <property type="entry name" value="HIS_KIN"/>
    <property type="match status" value="1"/>
</dbReference>
<dbReference type="SUPFAM" id="SSF52172">
    <property type="entry name" value="CheY-like"/>
    <property type="match status" value="1"/>
</dbReference>
<keyword evidence="11" id="KW-1185">Reference proteome</keyword>
<feature type="signal peptide" evidence="7">
    <location>
        <begin position="1"/>
        <end position="24"/>
    </location>
</feature>
<dbReference type="SMART" id="SM00388">
    <property type="entry name" value="HisKA"/>
    <property type="match status" value="1"/>
</dbReference>
<dbReference type="CDD" id="cd17546">
    <property type="entry name" value="REC_hyHK_CKI1_RcsC-like"/>
    <property type="match status" value="1"/>
</dbReference>
<gene>
    <name evidence="10" type="ORF">GJQ55_10720</name>
</gene>
<dbReference type="SMART" id="SM00448">
    <property type="entry name" value="REC"/>
    <property type="match status" value="1"/>
</dbReference>
<keyword evidence="6" id="KW-0472">Membrane</keyword>
<dbReference type="InterPro" id="IPR003661">
    <property type="entry name" value="HisK_dim/P_dom"/>
</dbReference>
<keyword evidence="6" id="KW-1133">Transmembrane helix</keyword>
<evidence type="ECO:0000256" key="6">
    <source>
        <dbReference type="SAM" id="Phobius"/>
    </source>
</evidence>
<feature type="domain" description="Response regulatory" evidence="9">
    <location>
        <begin position="651"/>
        <end position="773"/>
    </location>
</feature>
<dbReference type="InterPro" id="IPR036890">
    <property type="entry name" value="HATPase_C_sf"/>
</dbReference>
<dbReference type="SUPFAM" id="SSF47384">
    <property type="entry name" value="Homodimeric domain of signal transducing histidine kinase"/>
    <property type="match status" value="1"/>
</dbReference>
<dbReference type="InterPro" id="IPR011622">
    <property type="entry name" value="7TMR_DISM_rcpt_extracell_dom2"/>
</dbReference>
<dbReference type="Gene3D" id="3.30.565.10">
    <property type="entry name" value="Histidine kinase-like ATPase, C-terminal domain"/>
    <property type="match status" value="1"/>
</dbReference>
<dbReference type="InterPro" id="IPR011006">
    <property type="entry name" value="CheY-like_superfamily"/>
</dbReference>